<dbReference type="OrthoDB" id="9810913at2"/>
<dbReference type="InterPro" id="IPR000653">
    <property type="entry name" value="DegT/StrS_aminotransferase"/>
</dbReference>
<dbReference type="Pfam" id="PF01041">
    <property type="entry name" value="DegT_DnrJ_EryC1"/>
    <property type="match status" value="1"/>
</dbReference>
<evidence type="ECO:0000256" key="3">
    <source>
        <dbReference type="PIRSR" id="PIRSR000390-1"/>
    </source>
</evidence>
<dbReference type="FunFam" id="3.40.640.10:FF:000089">
    <property type="entry name" value="Aminotransferase, DegT/DnrJ/EryC1/StrS family"/>
    <property type="match status" value="1"/>
</dbReference>
<dbReference type="PANTHER" id="PTHR30244:SF36">
    <property type="entry name" value="3-OXO-GLUCOSE-6-PHOSPHATE:GLUTAMATE AMINOTRANSFERASE"/>
    <property type="match status" value="1"/>
</dbReference>
<dbReference type="HOGENOM" id="CLU_033332_6_2_0"/>
<dbReference type="InterPro" id="IPR015421">
    <property type="entry name" value="PyrdxlP-dep_Trfase_major"/>
</dbReference>
<gene>
    <name evidence="7" type="ordered locus">Psta_0047</name>
</gene>
<dbReference type="AlphaFoldDB" id="D2QZI6"/>
<evidence type="ECO:0000313" key="8">
    <source>
        <dbReference type="Proteomes" id="UP000001887"/>
    </source>
</evidence>
<keyword evidence="7" id="KW-0032">Aminotransferase</keyword>
<dbReference type="SUPFAM" id="SSF53383">
    <property type="entry name" value="PLP-dependent transferases"/>
    <property type="match status" value="1"/>
</dbReference>
<dbReference type="GO" id="GO:0030170">
    <property type="term" value="F:pyridoxal phosphate binding"/>
    <property type="evidence" value="ECO:0007669"/>
    <property type="project" value="UniProtKB-ARBA"/>
</dbReference>
<dbReference type="PANTHER" id="PTHR30244">
    <property type="entry name" value="TRANSAMINASE"/>
    <property type="match status" value="1"/>
</dbReference>
<feature type="modified residue" description="N6-(pyridoxal phosphate)lysine" evidence="4">
    <location>
        <position position="227"/>
    </location>
</feature>
<dbReference type="Gene3D" id="3.90.1150.10">
    <property type="entry name" value="Aspartate Aminotransferase, domain 1"/>
    <property type="match status" value="1"/>
</dbReference>
<reference evidence="7 8" key="1">
    <citation type="journal article" date="2009" name="Stand. Genomic Sci.">
        <title>Complete genome sequence of Pirellula staleyi type strain (ATCC 27377).</title>
        <authorList>
            <person name="Clum A."/>
            <person name="Tindall B.J."/>
            <person name="Sikorski J."/>
            <person name="Ivanova N."/>
            <person name="Mavrommatis K."/>
            <person name="Lucas S."/>
            <person name="Glavina del Rio T."/>
            <person name="Nolan M."/>
            <person name="Chen F."/>
            <person name="Tice H."/>
            <person name="Pitluck S."/>
            <person name="Cheng J.F."/>
            <person name="Chertkov O."/>
            <person name="Brettin T."/>
            <person name="Han C."/>
            <person name="Detter J.C."/>
            <person name="Kuske C."/>
            <person name="Bruce D."/>
            <person name="Goodwin L."/>
            <person name="Ovchinikova G."/>
            <person name="Pati A."/>
            <person name="Mikhailova N."/>
            <person name="Chen A."/>
            <person name="Palaniappan K."/>
            <person name="Land M."/>
            <person name="Hauser L."/>
            <person name="Chang Y.J."/>
            <person name="Jeffries C.D."/>
            <person name="Chain P."/>
            <person name="Rohde M."/>
            <person name="Goker M."/>
            <person name="Bristow J."/>
            <person name="Eisen J.A."/>
            <person name="Markowitz V."/>
            <person name="Hugenholtz P."/>
            <person name="Kyrpides N.C."/>
            <person name="Klenk H.P."/>
            <person name="Lapidus A."/>
        </authorList>
    </citation>
    <scope>NUCLEOTIDE SEQUENCE [LARGE SCALE GENOMIC DNA]</scope>
    <source>
        <strain evidence="8">ATCC 27377 / DSM 6068 / ICPB 4128</strain>
    </source>
</reference>
<dbReference type="Gene3D" id="3.40.640.10">
    <property type="entry name" value="Type I PLP-dependent aspartate aminotransferase-like (Major domain)"/>
    <property type="match status" value="1"/>
</dbReference>
<proteinExistence type="inferred from homology"/>
<name>D2QZI6_PIRSD</name>
<dbReference type="EMBL" id="CP001848">
    <property type="protein sequence ID" value="ADB14744.1"/>
    <property type="molecule type" value="Genomic_DNA"/>
</dbReference>
<dbReference type="InterPro" id="IPR015424">
    <property type="entry name" value="PyrdxlP-dep_Trfase"/>
</dbReference>
<dbReference type="CDD" id="cd00616">
    <property type="entry name" value="AHBA_syn"/>
    <property type="match status" value="1"/>
</dbReference>
<dbReference type="GO" id="GO:0000271">
    <property type="term" value="P:polysaccharide biosynthetic process"/>
    <property type="evidence" value="ECO:0007669"/>
    <property type="project" value="TreeGrafter"/>
</dbReference>
<organism evidence="7 8">
    <name type="scientific">Pirellula staleyi (strain ATCC 27377 / DSM 6068 / ICPB 4128)</name>
    <name type="common">Pirella staleyi</name>
    <dbReference type="NCBI Taxonomy" id="530564"/>
    <lineage>
        <taxon>Bacteria</taxon>
        <taxon>Pseudomonadati</taxon>
        <taxon>Planctomycetota</taxon>
        <taxon>Planctomycetia</taxon>
        <taxon>Pirellulales</taxon>
        <taxon>Pirellulaceae</taxon>
        <taxon>Pirellula</taxon>
    </lineage>
</organism>
<sequence precursor="true">MKSRTASPTLTPPAPATATIPTPPIAPVTPATPATTGPALTGKVPLLDVNRNNAPIRDEIVAAVTKVIDSGRFLFGPEVTEFENNVAKLSGTKHAIGCASGSDALLLALQALSIGEGDEVILPSFTFFATASAAWRLGAEPVFVDIDHDSFNIDPARIEEAITPRTRAIIPVHLFGQCADMQPILDLAKRKNLWVIEDAAQAIGASYGDRPAGSMGIAGCLSFYPTKNLGGLGDGGMLTTNDATVAERLRLFAAHGMNPRYYHRVVGINSRLDTIQAAALGVKLTRLAQWTSDRATHAARYDDLLKEAGLDQHLELPKQTVPGTHVWNQYTVRVKGQRRDSLKAGLAAAGVGSEVYYPVPLHQQECFASLRYASGSLPETEAAAREVLSLPVFPEMTIDEQFTVVSHLARLLQRPARHAA</sequence>
<accession>D2QZI6</accession>
<feature type="active site" description="Proton acceptor" evidence="3">
    <location>
        <position position="227"/>
    </location>
</feature>
<feature type="compositionally biased region" description="Low complexity" evidence="6">
    <location>
        <begin position="28"/>
        <end position="39"/>
    </location>
</feature>
<evidence type="ECO:0000313" key="7">
    <source>
        <dbReference type="EMBL" id="ADB14744.1"/>
    </source>
</evidence>
<dbReference type="eggNOG" id="COG0399">
    <property type="taxonomic scope" value="Bacteria"/>
</dbReference>
<dbReference type="STRING" id="530564.Psta_0047"/>
<keyword evidence="8" id="KW-1185">Reference proteome</keyword>
<feature type="compositionally biased region" description="Pro residues" evidence="6">
    <location>
        <begin position="10"/>
        <end position="27"/>
    </location>
</feature>
<evidence type="ECO:0000256" key="1">
    <source>
        <dbReference type="ARBA" id="ARBA00022898"/>
    </source>
</evidence>
<evidence type="ECO:0000256" key="6">
    <source>
        <dbReference type="SAM" id="MobiDB-lite"/>
    </source>
</evidence>
<dbReference type="GO" id="GO:0008483">
    <property type="term" value="F:transaminase activity"/>
    <property type="evidence" value="ECO:0007669"/>
    <property type="project" value="UniProtKB-KW"/>
</dbReference>
<dbReference type="InterPro" id="IPR015422">
    <property type="entry name" value="PyrdxlP-dep_Trfase_small"/>
</dbReference>
<evidence type="ECO:0000256" key="4">
    <source>
        <dbReference type="PIRSR" id="PIRSR000390-2"/>
    </source>
</evidence>
<keyword evidence="1 4" id="KW-0663">Pyridoxal phosphate</keyword>
<feature type="region of interest" description="Disordered" evidence="6">
    <location>
        <begin position="1"/>
        <end position="39"/>
    </location>
</feature>
<keyword evidence="7" id="KW-0808">Transferase</keyword>
<comment type="similarity">
    <text evidence="2 5">Belongs to the DegT/DnrJ/EryC1 family.</text>
</comment>
<dbReference type="KEGG" id="psl:Psta_0047"/>
<protein>
    <submittedName>
        <fullName evidence="7">DegT/DnrJ/EryC1/StrS aminotransferase</fullName>
    </submittedName>
</protein>
<dbReference type="Proteomes" id="UP000001887">
    <property type="component" value="Chromosome"/>
</dbReference>
<dbReference type="PIRSF" id="PIRSF000390">
    <property type="entry name" value="PLP_StrS"/>
    <property type="match status" value="1"/>
</dbReference>
<evidence type="ECO:0000256" key="2">
    <source>
        <dbReference type="ARBA" id="ARBA00037999"/>
    </source>
</evidence>
<evidence type="ECO:0000256" key="5">
    <source>
        <dbReference type="RuleBase" id="RU004508"/>
    </source>
</evidence>